<name>A0A3E1KLM5_9XANT</name>
<evidence type="ECO:0000313" key="2">
    <source>
        <dbReference type="EMBL" id="RFF39818.1"/>
    </source>
</evidence>
<organism evidence="2 3">
    <name type="scientific">Xanthomonas nasturtii</name>
    <dbReference type="NCBI Taxonomy" id="1843581"/>
    <lineage>
        <taxon>Bacteria</taxon>
        <taxon>Pseudomonadati</taxon>
        <taxon>Pseudomonadota</taxon>
        <taxon>Gammaproteobacteria</taxon>
        <taxon>Lysobacterales</taxon>
        <taxon>Lysobacteraceae</taxon>
        <taxon>Xanthomonas</taxon>
    </lineage>
</organism>
<accession>A0A3E1KLM5</accession>
<comment type="caution">
    <text evidence="2">The sequence shown here is derived from an EMBL/GenBank/DDBJ whole genome shotgun (WGS) entry which is preliminary data.</text>
</comment>
<reference evidence="2 3" key="1">
    <citation type="submission" date="2018-08" db="EMBL/GenBank/DDBJ databases">
        <title>Genome sequencing of X. nasturtii WHRI 8984.</title>
        <authorList>
            <person name="Studholme D.J."/>
            <person name="Mchugh J."/>
            <person name="Vicente J."/>
        </authorList>
    </citation>
    <scope>NUCLEOTIDE SEQUENCE [LARGE SCALE GENOMIC DNA]</scope>
    <source>
        <strain evidence="2 3">WHRI 8984</strain>
    </source>
</reference>
<protein>
    <submittedName>
        <fullName evidence="2">Uncharacterized protein</fullName>
    </submittedName>
</protein>
<dbReference type="EMBL" id="QUZM01000013">
    <property type="protein sequence ID" value="RFF39818.1"/>
    <property type="molecule type" value="Genomic_DNA"/>
</dbReference>
<dbReference type="OrthoDB" id="6008539at2"/>
<proteinExistence type="predicted"/>
<feature type="region of interest" description="Disordered" evidence="1">
    <location>
        <begin position="63"/>
        <end position="96"/>
    </location>
</feature>
<gene>
    <name evidence="2" type="ORF">DZD52_08965</name>
</gene>
<sequence length="96" mass="10911">MNRGRGAFIEERNQRIRLLAVLLKAVRNDQLDWSLPAQRRGTLSGRDAAPELTWTYLQRVPRRWPGKGPAAKPQTIRSATRSLKSKASIQPSRTYA</sequence>
<dbReference type="AlphaFoldDB" id="A0A3E1KLM5"/>
<dbReference type="Proteomes" id="UP000259570">
    <property type="component" value="Unassembled WGS sequence"/>
</dbReference>
<evidence type="ECO:0000256" key="1">
    <source>
        <dbReference type="SAM" id="MobiDB-lite"/>
    </source>
</evidence>
<evidence type="ECO:0000313" key="3">
    <source>
        <dbReference type="Proteomes" id="UP000259570"/>
    </source>
</evidence>
<feature type="compositionally biased region" description="Polar residues" evidence="1">
    <location>
        <begin position="75"/>
        <end position="96"/>
    </location>
</feature>